<dbReference type="SUPFAM" id="SSF53300">
    <property type="entry name" value="vWA-like"/>
    <property type="match status" value="1"/>
</dbReference>
<proteinExistence type="predicted"/>
<feature type="compositionally biased region" description="Low complexity" evidence="1">
    <location>
        <begin position="207"/>
        <end position="241"/>
    </location>
</feature>
<feature type="compositionally biased region" description="Low complexity" evidence="1">
    <location>
        <begin position="250"/>
        <end position="271"/>
    </location>
</feature>
<protein>
    <submittedName>
        <fullName evidence="3">VWA domain-containing protein</fullName>
    </submittedName>
</protein>
<comment type="caution">
    <text evidence="3">The sequence shown here is derived from an EMBL/GenBank/DDBJ whole genome shotgun (WGS) entry which is preliminary data.</text>
</comment>
<feature type="compositionally biased region" description="Acidic residues" evidence="1">
    <location>
        <begin position="272"/>
        <end position="287"/>
    </location>
</feature>
<accession>A0ABT5FXY1</accession>
<dbReference type="PROSITE" id="PS50234">
    <property type="entry name" value="VWFA"/>
    <property type="match status" value="1"/>
</dbReference>
<dbReference type="Gene3D" id="3.40.50.410">
    <property type="entry name" value="von Willebrand factor, type A domain"/>
    <property type="match status" value="1"/>
</dbReference>
<dbReference type="SMART" id="SM00327">
    <property type="entry name" value="VWA"/>
    <property type="match status" value="1"/>
</dbReference>
<feature type="compositionally biased region" description="Low complexity" evidence="1">
    <location>
        <begin position="135"/>
        <end position="157"/>
    </location>
</feature>
<feature type="compositionally biased region" description="Low complexity" evidence="1">
    <location>
        <begin position="91"/>
        <end position="103"/>
    </location>
</feature>
<dbReference type="Proteomes" id="UP001221328">
    <property type="component" value="Unassembled WGS sequence"/>
</dbReference>
<gene>
    <name evidence="3" type="ORF">PO587_22810</name>
</gene>
<evidence type="ECO:0000259" key="2">
    <source>
        <dbReference type="PROSITE" id="PS50234"/>
    </source>
</evidence>
<evidence type="ECO:0000256" key="1">
    <source>
        <dbReference type="SAM" id="MobiDB-lite"/>
    </source>
</evidence>
<feature type="compositionally biased region" description="Basic and acidic residues" evidence="1">
    <location>
        <begin position="116"/>
        <end position="127"/>
    </location>
</feature>
<dbReference type="RefSeq" id="WP_272176484.1">
    <property type="nucleotide sequence ID" value="NZ_JAQOSK010000009.1"/>
</dbReference>
<dbReference type="EMBL" id="JAQOSK010000009">
    <property type="protein sequence ID" value="MDC2957301.1"/>
    <property type="molecule type" value="Genomic_DNA"/>
</dbReference>
<sequence>MGILTLLRNAFGRSRKERAAEAEGADRTLTQPAPEPTASPRLPSPRTESTPDDEHELVAAAFDNVSVPKPTESPEPTPEVPSEEAVEPKPEAAVPEPTEPTTEPAKETAEPEAEAVEAKADEPKTEVAAEEAAEPEAPVTEEPVTVSEPEAAASDPEPVAEEQEPAAPAAEEPVAETEAENKPATEEPTAEEAAPEAPAAEPKPEPVAEAAPAAEAPAVDEPVVADEPVAEATPEAPVAEEPVVEDEPVAEAPQETAPEPVTAATDVAAAADGEDAPQEAPAPDDETVTGGAGGNDQPAEGEAEAVSPPNAVADTAADSDAPATALAKANLTGTRAKLYLVLDRSASMRPYYKDGSAQALADQTLALAEHLTDEAPGVHVVFFSTEVDGTVDLTPASPENAIDEAHAGLGRMGRTSYHAAVEAVLAHYDEHATPGTPALVVFQTDGAPDAKTPATQALTDAAKSHPQVFFSFVAFGDHDNKAFDYLRKLKTDNTAFFHAGPTPLELTDAELYDGVLIDWRP</sequence>
<dbReference type="InterPro" id="IPR002035">
    <property type="entry name" value="VWF_A"/>
</dbReference>
<reference evidence="3 4" key="1">
    <citation type="journal article" date="2015" name="Int. J. Syst. Evol. Microbiol.">
        <title>Streptomyces gilvifuscus sp. nov., an actinomycete that produces antibacterial compounds isolated from soil.</title>
        <authorList>
            <person name="Nguyen T.M."/>
            <person name="Kim J."/>
        </authorList>
    </citation>
    <scope>NUCLEOTIDE SEQUENCE [LARGE SCALE GENOMIC DNA]</scope>
    <source>
        <strain evidence="3 4">T113</strain>
    </source>
</reference>
<dbReference type="InterPro" id="IPR036465">
    <property type="entry name" value="vWFA_dom_sf"/>
</dbReference>
<dbReference type="Pfam" id="PF10138">
    <property type="entry name" value="vWA-TerF-like"/>
    <property type="match status" value="1"/>
</dbReference>
<name>A0ABT5FXY1_9ACTN</name>
<feature type="region of interest" description="Disordered" evidence="1">
    <location>
        <begin position="1"/>
        <end position="306"/>
    </location>
</feature>
<evidence type="ECO:0000313" key="3">
    <source>
        <dbReference type="EMBL" id="MDC2957301.1"/>
    </source>
</evidence>
<evidence type="ECO:0000313" key="4">
    <source>
        <dbReference type="Proteomes" id="UP001221328"/>
    </source>
</evidence>
<feature type="domain" description="VWFA" evidence="2">
    <location>
        <begin position="337"/>
        <end position="515"/>
    </location>
</feature>
<keyword evidence="4" id="KW-1185">Reference proteome</keyword>
<dbReference type="CDD" id="cd00198">
    <property type="entry name" value="vWFA"/>
    <property type="match status" value="1"/>
</dbReference>
<organism evidence="3 4">
    <name type="scientific">Streptomyces gilvifuscus</name>
    <dbReference type="NCBI Taxonomy" id="1550617"/>
    <lineage>
        <taxon>Bacteria</taxon>
        <taxon>Bacillati</taxon>
        <taxon>Actinomycetota</taxon>
        <taxon>Actinomycetes</taxon>
        <taxon>Kitasatosporales</taxon>
        <taxon>Streptomycetaceae</taxon>
        <taxon>Streptomyces</taxon>
    </lineage>
</organism>
<dbReference type="InterPro" id="IPR019303">
    <property type="entry name" value="vWA_TerF_C"/>
</dbReference>
<feature type="compositionally biased region" description="Basic and acidic residues" evidence="1">
    <location>
        <begin position="17"/>
        <end position="26"/>
    </location>
</feature>